<evidence type="ECO:0000256" key="4">
    <source>
        <dbReference type="ARBA" id="ARBA00022448"/>
    </source>
</evidence>
<evidence type="ECO:0000256" key="2">
    <source>
        <dbReference type="ARBA" id="ARBA00004651"/>
    </source>
</evidence>
<reference evidence="12" key="1">
    <citation type="submission" date="2022-11" db="EMBL/GenBank/DDBJ databases">
        <authorList>
            <person name="Mo P."/>
        </authorList>
    </citation>
    <scope>NUCLEOTIDE SEQUENCE</scope>
    <source>
        <strain evidence="12">HUAS 11-8</strain>
    </source>
</reference>
<evidence type="ECO:0000256" key="8">
    <source>
        <dbReference type="ARBA" id="ARBA00022989"/>
    </source>
</evidence>
<dbReference type="PANTHER" id="PTHR42922">
    <property type="entry name" value="PHOSPHATE TRANSPORT SYSTEM PERMEASE PROTEIN PSTA"/>
    <property type="match status" value="1"/>
</dbReference>
<dbReference type="SUPFAM" id="SSF161098">
    <property type="entry name" value="MetI-like"/>
    <property type="match status" value="1"/>
</dbReference>
<evidence type="ECO:0000259" key="11">
    <source>
        <dbReference type="PROSITE" id="PS50928"/>
    </source>
</evidence>
<protein>
    <recommendedName>
        <fullName evidence="10">Phosphate transport system permease protein PstA</fullName>
    </recommendedName>
</protein>
<dbReference type="CDD" id="cd06261">
    <property type="entry name" value="TM_PBP2"/>
    <property type="match status" value="1"/>
</dbReference>
<sequence>MSVSTVDFLEQRRRTGTAGSGSALVLAGAAAASLALTWLVFTRLAPFRGVLAFLLVAWVVFLGLYGLLVSFTENALTVRDRLAAVMVHSLAFAALAALIVIVGYPLVRGAAALRHLNFFTEDMADAGPLDPLSQGGILHAVVGTVEQIGIALVISVPLGVACAVFLNETRGAFPRLVRTVADAMTALPSIVAGLFVYAALILALGLEKSGLAAGCAISVMMLPIVIRASDVVLRLVPGSLREAALALGAGQWRTVWHVVLPTARSGLTTAVLLGTARGIGETSPVLITAGFTAYLNADPLSGPQVSLPLATFSLVTSPEEAMKARGFGAAAVLMLVVLVLFVAARLAGGRPAGELSRGGRRRRERASLADRERFIARIRERSQTGAQQ</sequence>
<comment type="function">
    <text evidence="1">Part of the binding-protein-dependent transport system for phosphate; probably responsible for the translocation of the substrate across the membrane.</text>
</comment>
<keyword evidence="13" id="KW-1185">Reference proteome</keyword>
<feature type="transmembrane region" description="Helical" evidence="10">
    <location>
        <begin position="327"/>
        <end position="347"/>
    </location>
</feature>
<keyword evidence="7 10" id="KW-0812">Transmembrane</keyword>
<dbReference type="PANTHER" id="PTHR42922:SF1">
    <property type="entry name" value="PHOSPHATE TRANSPORT SYSTEM PERMEASE PROTEIN PSTA"/>
    <property type="match status" value="1"/>
</dbReference>
<dbReference type="PROSITE" id="PS50928">
    <property type="entry name" value="ABC_TM1"/>
    <property type="match status" value="1"/>
</dbReference>
<evidence type="ECO:0000256" key="9">
    <source>
        <dbReference type="ARBA" id="ARBA00023136"/>
    </source>
</evidence>
<feature type="transmembrane region" description="Helical" evidence="10">
    <location>
        <begin position="148"/>
        <end position="166"/>
    </location>
</feature>
<feature type="transmembrane region" description="Helical" evidence="10">
    <location>
        <begin position="21"/>
        <end position="41"/>
    </location>
</feature>
<feature type="transmembrane region" description="Helical" evidence="10">
    <location>
        <begin position="47"/>
        <end position="70"/>
    </location>
</feature>
<evidence type="ECO:0000313" key="12">
    <source>
        <dbReference type="EMBL" id="WAL68353.1"/>
    </source>
</evidence>
<feature type="domain" description="ABC transmembrane type-1" evidence="11">
    <location>
        <begin position="141"/>
        <end position="348"/>
    </location>
</feature>
<keyword evidence="8 10" id="KW-1133">Transmembrane helix</keyword>
<accession>A0ABY7BB40</accession>
<keyword evidence="6" id="KW-0592">Phosphate transport</keyword>
<evidence type="ECO:0000256" key="3">
    <source>
        <dbReference type="ARBA" id="ARBA00007069"/>
    </source>
</evidence>
<comment type="similarity">
    <text evidence="3 10">Belongs to the binding-protein-dependent transport system permease family. CysTW subfamily.</text>
</comment>
<name>A0ABY7BB40_9PSEU</name>
<dbReference type="InterPro" id="IPR005672">
    <property type="entry name" value="Phosphate_PstA"/>
</dbReference>
<dbReference type="Gene3D" id="1.10.3720.10">
    <property type="entry name" value="MetI-like"/>
    <property type="match status" value="1"/>
</dbReference>
<dbReference type="RefSeq" id="WP_268758446.1">
    <property type="nucleotide sequence ID" value="NZ_CP113836.1"/>
</dbReference>
<proteinExistence type="inferred from homology"/>
<dbReference type="NCBIfam" id="TIGR00974">
    <property type="entry name" value="3a0107s02c"/>
    <property type="match status" value="1"/>
</dbReference>
<dbReference type="InterPro" id="IPR000515">
    <property type="entry name" value="MetI-like"/>
</dbReference>
<feature type="transmembrane region" description="Helical" evidence="10">
    <location>
        <begin position="211"/>
        <end position="233"/>
    </location>
</feature>
<evidence type="ECO:0000256" key="1">
    <source>
        <dbReference type="ARBA" id="ARBA00003510"/>
    </source>
</evidence>
<keyword evidence="4" id="KW-0813">Transport</keyword>
<keyword evidence="5 10" id="KW-1003">Cell membrane</keyword>
<evidence type="ECO:0000313" key="13">
    <source>
        <dbReference type="Proteomes" id="UP001163203"/>
    </source>
</evidence>
<feature type="transmembrane region" description="Helical" evidence="10">
    <location>
        <begin position="82"/>
        <end position="107"/>
    </location>
</feature>
<comment type="subcellular location">
    <subcellularLocation>
        <location evidence="2 10">Cell membrane</location>
        <topology evidence="2 10">Multi-pass membrane protein</topology>
    </subcellularLocation>
</comment>
<dbReference type="EMBL" id="CP113836">
    <property type="protein sequence ID" value="WAL68353.1"/>
    <property type="molecule type" value="Genomic_DNA"/>
</dbReference>
<keyword evidence="9 10" id="KW-0472">Membrane</keyword>
<evidence type="ECO:0000256" key="6">
    <source>
        <dbReference type="ARBA" id="ARBA00022592"/>
    </source>
</evidence>
<evidence type="ECO:0000256" key="7">
    <source>
        <dbReference type="ARBA" id="ARBA00022692"/>
    </source>
</evidence>
<dbReference type="InterPro" id="IPR035906">
    <property type="entry name" value="MetI-like_sf"/>
</dbReference>
<dbReference type="Pfam" id="PF00528">
    <property type="entry name" value="BPD_transp_1"/>
    <property type="match status" value="1"/>
</dbReference>
<dbReference type="Proteomes" id="UP001163203">
    <property type="component" value="Chromosome"/>
</dbReference>
<dbReference type="InterPro" id="IPR051408">
    <property type="entry name" value="Phosphate_transprt_permease"/>
</dbReference>
<evidence type="ECO:0000256" key="10">
    <source>
        <dbReference type="RuleBase" id="RU363043"/>
    </source>
</evidence>
<gene>
    <name evidence="12" type="primary">pstA</name>
    <name evidence="12" type="ORF">ORV05_11475</name>
</gene>
<evidence type="ECO:0000256" key="5">
    <source>
        <dbReference type="ARBA" id="ARBA00022475"/>
    </source>
</evidence>
<feature type="transmembrane region" description="Helical" evidence="10">
    <location>
        <begin position="186"/>
        <end position="205"/>
    </location>
</feature>
<organism evidence="12 13">
    <name type="scientific">Amycolatopsis cynarae</name>
    <dbReference type="NCBI Taxonomy" id="2995223"/>
    <lineage>
        <taxon>Bacteria</taxon>
        <taxon>Bacillati</taxon>
        <taxon>Actinomycetota</taxon>
        <taxon>Actinomycetes</taxon>
        <taxon>Pseudonocardiales</taxon>
        <taxon>Pseudonocardiaceae</taxon>
        <taxon>Amycolatopsis</taxon>
    </lineage>
</organism>